<dbReference type="GeneID" id="4850946"/>
<comment type="caution">
    <text evidence="2">The sequence shown here is derived from an EMBL/GenBank/DDBJ whole genome shotgun (WGS) entry which is preliminary data.</text>
</comment>
<dbReference type="RefSeq" id="XP_001387739.2">
    <property type="nucleotide sequence ID" value="XM_001387702.1"/>
</dbReference>
<dbReference type="OMA" id="QGFLWTG"/>
<reference evidence="2 3" key="1">
    <citation type="journal article" date="2007" name="Nat. Biotechnol.">
        <title>Genome sequence of the lignocellulose-bioconverting and xylose-fermenting yeast Pichia stipitis.</title>
        <authorList>
            <person name="Jeffries T.W."/>
            <person name="Grigoriev I.V."/>
            <person name="Grimwood J."/>
            <person name="Laplaza J.M."/>
            <person name="Aerts A."/>
            <person name="Salamov A."/>
            <person name="Schmutz J."/>
            <person name="Lindquist E."/>
            <person name="Dehal P."/>
            <person name="Shapiro H."/>
            <person name="Jin Y.S."/>
            <person name="Passoth V."/>
            <person name="Richardson P.M."/>
        </authorList>
    </citation>
    <scope>NUCLEOTIDE SEQUENCE [LARGE SCALE GENOMIC DNA]</scope>
    <source>
        <strain evidence="3">ATCC 58785 / CBS 6054 / NBRC 10063 / NRRL Y-11545</strain>
    </source>
</reference>
<dbReference type="AlphaFoldDB" id="A3GF97"/>
<proteinExistence type="predicted"/>
<dbReference type="GO" id="GO:0000423">
    <property type="term" value="P:mitophagy"/>
    <property type="evidence" value="ECO:0007669"/>
    <property type="project" value="InterPro"/>
</dbReference>
<organism evidence="2 3">
    <name type="scientific">Scheffersomyces stipitis (strain ATCC 58785 / CBS 6054 / NBRC 10063 / NRRL Y-11545)</name>
    <name type="common">Yeast</name>
    <name type="synonym">Pichia stipitis</name>
    <dbReference type="NCBI Taxonomy" id="322104"/>
    <lineage>
        <taxon>Eukaryota</taxon>
        <taxon>Fungi</taxon>
        <taxon>Dikarya</taxon>
        <taxon>Ascomycota</taxon>
        <taxon>Saccharomycotina</taxon>
        <taxon>Pichiomycetes</taxon>
        <taxon>Debaryomycetaceae</taxon>
        <taxon>Scheffersomyces</taxon>
    </lineage>
</organism>
<dbReference type="PANTHER" id="PTHR38699:SF1">
    <property type="entry name" value="MITOPHAGY RECEPTOR ATG43"/>
    <property type="match status" value="1"/>
</dbReference>
<dbReference type="PANTHER" id="PTHR38699">
    <property type="entry name" value="CHROMOSOME 1, WHOLE GENOME SHOTGUN SEQUENCE"/>
    <property type="match status" value="1"/>
</dbReference>
<dbReference type="Proteomes" id="UP000002258">
    <property type="component" value="Chromosome 1"/>
</dbReference>
<sequence>MSFTLPDLRFEQTFYKQLSANAGKKYPEGNSLSDKELKSLSKKIDEEEERIRDSGDTHHHPGSQNNQLQPIEPITPWIVIYTIIKDQMFFPLLQGFLWTGVLISLRPLMRLAVKQGQHAGTWVANLVGLNAIHRR</sequence>
<dbReference type="OrthoDB" id="2430343at2759"/>
<evidence type="ECO:0000313" key="2">
    <source>
        <dbReference type="EMBL" id="EAZ63716.2"/>
    </source>
</evidence>
<evidence type="ECO:0000256" key="1">
    <source>
        <dbReference type="SAM" id="MobiDB-lite"/>
    </source>
</evidence>
<accession>A3GF97</accession>
<evidence type="ECO:0000313" key="3">
    <source>
        <dbReference type="Proteomes" id="UP000002258"/>
    </source>
</evidence>
<dbReference type="HOGENOM" id="CLU_156033_0_0_1"/>
<feature type="compositionally biased region" description="Basic and acidic residues" evidence="1">
    <location>
        <begin position="43"/>
        <end position="59"/>
    </location>
</feature>
<dbReference type="KEGG" id="pic:PICST_28167"/>
<gene>
    <name evidence="2" type="ORF">PICST_28167</name>
</gene>
<dbReference type="GO" id="GO:0140580">
    <property type="term" value="F:mitochondrion autophagosome adaptor activity"/>
    <property type="evidence" value="ECO:0007669"/>
    <property type="project" value="InterPro"/>
</dbReference>
<dbReference type="InParanoid" id="A3GF97"/>
<dbReference type="STRING" id="322104.A3GF97"/>
<keyword evidence="3" id="KW-1185">Reference proteome</keyword>
<dbReference type="InterPro" id="IPR013898">
    <property type="entry name" value="Atg43"/>
</dbReference>
<name>A3GF97_PICST</name>
<dbReference type="EMBL" id="AAVQ01000001">
    <property type="protein sequence ID" value="EAZ63716.2"/>
    <property type="molecule type" value="Genomic_DNA"/>
</dbReference>
<protein>
    <submittedName>
        <fullName evidence="2">Uncharacterized protein</fullName>
    </submittedName>
</protein>
<feature type="region of interest" description="Disordered" evidence="1">
    <location>
        <begin position="43"/>
        <end position="69"/>
    </location>
</feature>
<dbReference type="eggNOG" id="ENOG502SE22">
    <property type="taxonomic scope" value="Eukaryota"/>
</dbReference>